<dbReference type="Proteomes" id="UP000198583">
    <property type="component" value="Unassembled WGS sequence"/>
</dbReference>
<name>A0A1I6CXP3_9PSEU</name>
<dbReference type="OrthoDB" id="3618500at2"/>
<gene>
    <name evidence="1" type="ORF">SAMN04488564_101560</name>
</gene>
<protein>
    <submittedName>
        <fullName evidence="1">Uncharacterized protein</fullName>
    </submittedName>
</protein>
<dbReference type="RefSeq" id="WP_093588123.1">
    <property type="nucleotide sequence ID" value="NZ_FOYL01000001.1"/>
</dbReference>
<evidence type="ECO:0000313" key="1">
    <source>
        <dbReference type="EMBL" id="SFQ98055.1"/>
    </source>
</evidence>
<keyword evidence="2" id="KW-1185">Reference proteome</keyword>
<reference evidence="2" key="1">
    <citation type="submission" date="2016-10" db="EMBL/GenBank/DDBJ databases">
        <authorList>
            <person name="Varghese N."/>
            <person name="Submissions S."/>
        </authorList>
    </citation>
    <scope>NUCLEOTIDE SEQUENCE [LARGE SCALE GENOMIC DNA]</scope>
    <source>
        <strain evidence="2">DSM 44232</strain>
    </source>
</reference>
<dbReference type="AlphaFoldDB" id="A0A1I6CXP3"/>
<sequence length="305" mass="34986">MKYFIHRDRRDHPFAVVRKTASAEEAFTRDLRWKPSDLLGRADLRIDEVAYESDAGEARAAIEIAVRTERQRGRPRYFALWKRTEFEPRHLHSVLRRTRLGGEEIHTGHSGWVPSRVLRRMEKEDYSSYRALPVSEEEAETIIAGKPARRCFQVLSVEGPNLPFAVVRVNGEHEEAFTRELAWGPSTLLAEVAAHRGRWVEELSADATGDLAAYHLALAQRRLWQRLHWKGAGYFAIFSDAVDALDLANAFALVKGDSWEEYAYRKGAWERCSLLRGISNGGNTYEELPISPDEARLLMERLDNR</sequence>
<accession>A0A1I6CXP3</accession>
<organism evidence="1 2">
    <name type="scientific">Lentzea waywayandensis</name>
    <dbReference type="NCBI Taxonomy" id="84724"/>
    <lineage>
        <taxon>Bacteria</taxon>
        <taxon>Bacillati</taxon>
        <taxon>Actinomycetota</taxon>
        <taxon>Actinomycetes</taxon>
        <taxon>Pseudonocardiales</taxon>
        <taxon>Pseudonocardiaceae</taxon>
        <taxon>Lentzea</taxon>
    </lineage>
</organism>
<proteinExistence type="predicted"/>
<dbReference type="EMBL" id="FOYL01000001">
    <property type="protein sequence ID" value="SFQ98055.1"/>
    <property type="molecule type" value="Genomic_DNA"/>
</dbReference>
<evidence type="ECO:0000313" key="2">
    <source>
        <dbReference type="Proteomes" id="UP000198583"/>
    </source>
</evidence>